<protein>
    <submittedName>
        <fullName evidence="1">Uncharacterized protein</fullName>
    </submittedName>
</protein>
<comment type="caution">
    <text evidence="1">The sequence shown here is derived from an EMBL/GenBank/DDBJ whole genome shotgun (WGS) entry which is preliminary data.</text>
</comment>
<keyword evidence="2" id="KW-1185">Reference proteome</keyword>
<evidence type="ECO:0000313" key="1">
    <source>
        <dbReference type="EMBL" id="PXA05181.1"/>
    </source>
</evidence>
<reference evidence="1 2" key="1">
    <citation type="submission" date="2018-05" db="EMBL/GenBank/DDBJ databases">
        <title>Coraliomargarita sinensis sp. nov., isolated from a marine solar saltern.</title>
        <authorList>
            <person name="Zhou L.Y."/>
        </authorList>
    </citation>
    <scope>NUCLEOTIDE SEQUENCE [LARGE SCALE GENOMIC DNA]</scope>
    <source>
        <strain evidence="1 2">WN38</strain>
    </source>
</reference>
<proteinExistence type="predicted"/>
<dbReference type="AlphaFoldDB" id="A0A317ZP90"/>
<dbReference type="EMBL" id="QHJQ01000002">
    <property type="protein sequence ID" value="PXA05181.1"/>
    <property type="molecule type" value="Genomic_DNA"/>
</dbReference>
<sequence>MEVIGDLRLEQNAVADTLQAYERGPADEKLLNIALRSLQSYKESAAAHEAAGDLEAARRAHWKVKNQEMRLKMYRMKDPAERSGFKEELELRDKDLNKQIKKLSGPFNRQFRAVIQEYEQLSNFPSYLKDFIHNPAKMEMPVRLNRINYSGVNPFASVTWEGPDGIRAFYATFEFLPKEADPKVEGLFLGKYPYTKWTDYGMSVYVGEMAIHYSTKLERYKSKEGLGEALPLLFDLEGLANLKPKARPESPAE</sequence>
<accession>A0A317ZP90</accession>
<name>A0A317ZP90_9BACT</name>
<dbReference type="InParanoid" id="A0A317ZP90"/>
<gene>
    <name evidence="1" type="ORF">DDZ13_04260</name>
</gene>
<evidence type="ECO:0000313" key="2">
    <source>
        <dbReference type="Proteomes" id="UP000247099"/>
    </source>
</evidence>
<dbReference type="Proteomes" id="UP000247099">
    <property type="component" value="Unassembled WGS sequence"/>
</dbReference>
<organism evidence="1 2">
    <name type="scientific">Coraliomargarita sinensis</name>
    <dbReference type="NCBI Taxonomy" id="2174842"/>
    <lineage>
        <taxon>Bacteria</taxon>
        <taxon>Pseudomonadati</taxon>
        <taxon>Verrucomicrobiota</taxon>
        <taxon>Opitutia</taxon>
        <taxon>Puniceicoccales</taxon>
        <taxon>Coraliomargaritaceae</taxon>
        <taxon>Coraliomargarita</taxon>
    </lineage>
</organism>